<dbReference type="EMBL" id="VTPC01090572">
    <property type="protein sequence ID" value="KAF2882978.1"/>
    <property type="molecule type" value="Genomic_DNA"/>
</dbReference>
<evidence type="ECO:0000313" key="1">
    <source>
        <dbReference type="EMBL" id="KAF2882978.1"/>
    </source>
</evidence>
<evidence type="ECO:0000313" key="2">
    <source>
        <dbReference type="Proteomes" id="UP000801492"/>
    </source>
</evidence>
<comment type="caution">
    <text evidence="1">The sequence shown here is derived from an EMBL/GenBank/DDBJ whole genome shotgun (WGS) entry which is preliminary data.</text>
</comment>
<reference evidence="1" key="1">
    <citation type="submission" date="2019-08" db="EMBL/GenBank/DDBJ databases">
        <title>The genome of the North American firefly Photinus pyralis.</title>
        <authorList>
            <consortium name="Photinus pyralis genome working group"/>
            <person name="Fallon T.R."/>
            <person name="Sander Lower S.E."/>
            <person name="Weng J.-K."/>
        </authorList>
    </citation>
    <scope>NUCLEOTIDE SEQUENCE</scope>
    <source>
        <strain evidence="1">TRF0915ILg1</strain>
        <tissue evidence="1">Whole body</tissue>
    </source>
</reference>
<sequence>MVWECFAYDGVGSIAFPSTKINSKKYLEILNDHLLPNATFFAGNNWKFQQDNAAVHTSRLGKQWFSDRNVDLLGWPSKSPDQNSKKNLWVLFYIILAISRSNSQSQVYIYKEEKFGKVLCKHMALIDTTVI</sequence>
<dbReference type="Gene3D" id="3.30.420.10">
    <property type="entry name" value="Ribonuclease H-like superfamily/Ribonuclease H"/>
    <property type="match status" value="1"/>
</dbReference>
<dbReference type="OrthoDB" id="6722168at2759"/>
<dbReference type="AlphaFoldDB" id="A0A8K0CEC4"/>
<dbReference type="GO" id="GO:0003676">
    <property type="term" value="F:nucleic acid binding"/>
    <property type="evidence" value="ECO:0007669"/>
    <property type="project" value="InterPro"/>
</dbReference>
<gene>
    <name evidence="1" type="ORF">ILUMI_23206</name>
</gene>
<proteinExistence type="predicted"/>
<accession>A0A8K0CEC4</accession>
<name>A0A8K0CEC4_IGNLU</name>
<keyword evidence="2" id="KW-1185">Reference proteome</keyword>
<dbReference type="InterPro" id="IPR036397">
    <property type="entry name" value="RNaseH_sf"/>
</dbReference>
<organism evidence="1 2">
    <name type="scientific">Ignelater luminosus</name>
    <name type="common">Cucubano</name>
    <name type="synonym">Pyrophorus luminosus</name>
    <dbReference type="NCBI Taxonomy" id="2038154"/>
    <lineage>
        <taxon>Eukaryota</taxon>
        <taxon>Metazoa</taxon>
        <taxon>Ecdysozoa</taxon>
        <taxon>Arthropoda</taxon>
        <taxon>Hexapoda</taxon>
        <taxon>Insecta</taxon>
        <taxon>Pterygota</taxon>
        <taxon>Neoptera</taxon>
        <taxon>Endopterygota</taxon>
        <taxon>Coleoptera</taxon>
        <taxon>Polyphaga</taxon>
        <taxon>Elateriformia</taxon>
        <taxon>Elateroidea</taxon>
        <taxon>Elateridae</taxon>
        <taxon>Agrypninae</taxon>
        <taxon>Pyrophorini</taxon>
        <taxon>Ignelater</taxon>
    </lineage>
</organism>
<dbReference type="Proteomes" id="UP000801492">
    <property type="component" value="Unassembled WGS sequence"/>
</dbReference>
<protein>
    <submittedName>
        <fullName evidence="1">Uncharacterized protein</fullName>
    </submittedName>
</protein>